<keyword evidence="7" id="KW-0812">Transmembrane</keyword>
<dbReference type="Gramene" id="OB03G13540.1">
    <property type="protein sequence ID" value="OB03G13540.1"/>
    <property type="gene ID" value="OB03G13540"/>
</dbReference>
<dbReference type="OMA" id="AIMNMFQ"/>
<dbReference type="STRING" id="4533.J3LJX8"/>
<dbReference type="AlphaFoldDB" id="J3LJX8"/>
<accession>J3LJX8</accession>
<sequence length="594" mass="67389">MEKVGGKPPQSRLCFLATLCAMFWVLIFYFHFFVIANEPGASAGAQPDDAGASISHADLPLPEPERFSDPVVPLPPPVFVSEPPPGTVSEPPPATATVPKVEEESTAVVQAETPHKEYAFQRALKTAENKSDPCGGRYIYVHELPPRFNDDMLRECKRLSIWTDMCKFVSNDGLGPPLGNEEGVFSNTGWYATNQFMVDVIFRNRMKQYECLTKDSSIAAAVFVPFYAGFDVARYLWGYNISMRDAASLDLIDWMRKRPEWDVMGGRDHFLVGGRIAWDFRRLTDEESDWGNKLLFLPAAKNMSMLVVESSPWNANDFAIPYPTYFHPSKDADVLLWQDRMRSLERPWLFSFAGAPRPDDPKSIRGQLIDQCRASSVCKLLECDLGESKCHSPSAIMNMFQSSLFCLQPQGDSYTRRSAFDSMLAGCIPVFFHPGSAYVQYTWHLPKNYTRYSVFIPEDGVRTGNVSIEDRLKSIQPDVVKKMREEVISLIPRVIYADPRSKLETLKDAFDVSVEAIINKVTQLRRDIIEDREDKDFVEENSWKYDLLEEGQRTIGPHEWDPFFSKPKDKGGDSTNPSTKAAKNSWKNEQRGQN</sequence>
<keyword evidence="4" id="KW-0735">Signal-anchor</keyword>
<dbReference type="Pfam" id="PF03016">
    <property type="entry name" value="Exostosin_GT47"/>
    <property type="match status" value="1"/>
</dbReference>
<evidence type="ECO:0000256" key="4">
    <source>
        <dbReference type="ARBA" id="ARBA00022968"/>
    </source>
</evidence>
<proteinExistence type="inferred from homology"/>
<dbReference type="GO" id="GO:0016757">
    <property type="term" value="F:glycosyltransferase activity"/>
    <property type="evidence" value="ECO:0007669"/>
    <property type="project" value="UniProtKB-KW"/>
</dbReference>
<feature type="region of interest" description="Disordered" evidence="6">
    <location>
        <begin position="555"/>
        <end position="594"/>
    </location>
</feature>
<evidence type="ECO:0000256" key="6">
    <source>
        <dbReference type="SAM" id="MobiDB-lite"/>
    </source>
</evidence>
<dbReference type="GO" id="GO:0000139">
    <property type="term" value="C:Golgi membrane"/>
    <property type="evidence" value="ECO:0007669"/>
    <property type="project" value="UniProtKB-SubCell"/>
</dbReference>
<keyword evidence="5" id="KW-0333">Golgi apparatus</keyword>
<reference evidence="9" key="2">
    <citation type="submission" date="2013-04" db="UniProtKB">
        <authorList>
            <consortium name="EnsemblPlants"/>
        </authorList>
    </citation>
    <scope>IDENTIFICATION</scope>
</reference>
<keyword evidence="3" id="KW-0808">Transferase</keyword>
<keyword evidence="3" id="KW-0328">Glycosyltransferase</keyword>
<comment type="subcellular location">
    <subcellularLocation>
        <location evidence="1">Golgi apparatus membrane</location>
        <topology evidence="1">Single-pass type II membrane protein</topology>
    </subcellularLocation>
</comment>
<dbReference type="InterPro" id="IPR004263">
    <property type="entry name" value="Exostosin"/>
</dbReference>
<dbReference type="HOGENOM" id="CLU_012659_2_0_1"/>
<feature type="domain" description="Exostosin GT47" evidence="8">
    <location>
        <begin position="134"/>
        <end position="470"/>
    </location>
</feature>
<protein>
    <recommendedName>
        <fullName evidence="8">Exostosin GT47 domain-containing protein</fullName>
    </recommendedName>
</protein>
<evidence type="ECO:0000313" key="9">
    <source>
        <dbReference type="EnsemblPlants" id="OB03G13540.1"/>
    </source>
</evidence>
<dbReference type="eggNOG" id="KOG1021">
    <property type="taxonomic scope" value="Eukaryota"/>
</dbReference>
<organism evidence="9">
    <name type="scientific">Oryza brachyantha</name>
    <name type="common">malo sina</name>
    <dbReference type="NCBI Taxonomy" id="4533"/>
    <lineage>
        <taxon>Eukaryota</taxon>
        <taxon>Viridiplantae</taxon>
        <taxon>Streptophyta</taxon>
        <taxon>Embryophyta</taxon>
        <taxon>Tracheophyta</taxon>
        <taxon>Spermatophyta</taxon>
        <taxon>Magnoliopsida</taxon>
        <taxon>Liliopsida</taxon>
        <taxon>Poales</taxon>
        <taxon>Poaceae</taxon>
        <taxon>BOP clade</taxon>
        <taxon>Oryzoideae</taxon>
        <taxon>Oryzeae</taxon>
        <taxon>Oryzinae</taxon>
        <taxon>Oryza</taxon>
    </lineage>
</organism>
<feature type="transmembrane region" description="Helical" evidence="7">
    <location>
        <begin position="12"/>
        <end position="32"/>
    </location>
</feature>
<feature type="compositionally biased region" description="Basic and acidic residues" evidence="6">
    <location>
        <begin position="555"/>
        <end position="572"/>
    </location>
</feature>
<keyword evidence="7" id="KW-0472">Membrane</keyword>
<evidence type="ECO:0000256" key="3">
    <source>
        <dbReference type="ARBA" id="ARBA00022676"/>
    </source>
</evidence>
<dbReference type="InterPro" id="IPR040911">
    <property type="entry name" value="Exostosin_GT47"/>
</dbReference>
<keyword evidence="10" id="KW-1185">Reference proteome</keyword>
<name>J3LJX8_ORYBR</name>
<keyword evidence="7" id="KW-1133">Transmembrane helix</keyword>
<feature type="compositionally biased region" description="Polar residues" evidence="6">
    <location>
        <begin position="573"/>
        <end position="585"/>
    </location>
</feature>
<evidence type="ECO:0000256" key="7">
    <source>
        <dbReference type="SAM" id="Phobius"/>
    </source>
</evidence>
<evidence type="ECO:0000313" key="10">
    <source>
        <dbReference type="Proteomes" id="UP000006038"/>
    </source>
</evidence>
<evidence type="ECO:0000259" key="8">
    <source>
        <dbReference type="Pfam" id="PF03016"/>
    </source>
</evidence>
<reference evidence="9" key="1">
    <citation type="journal article" date="2013" name="Nat. Commun.">
        <title>Whole-genome sequencing of Oryza brachyantha reveals mechanisms underlying Oryza genome evolution.</title>
        <authorList>
            <person name="Chen J."/>
            <person name="Huang Q."/>
            <person name="Gao D."/>
            <person name="Wang J."/>
            <person name="Lang Y."/>
            <person name="Liu T."/>
            <person name="Li B."/>
            <person name="Bai Z."/>
            <person name="Luis Goicoechea J."/>
            <person name="Liang C."/>
            <person name="Chen C."/>
            <person name="Zhang W."/>
            <person name="Sun S."/>
            <person name="Liao Y."/>
            <person name="Zhang X."/>
            <person name="Yang L."/>
            <person name="Song C."/>
            <person name="Wang M."/>
            <person name="Shi J."/>
            <person name="Liu G."/>
            <person name="Liu J."/>
            <person name="Zhou H."/>
            <person name="Zhou W."/>
            <person name="Yu Q."/>
            <person name="An N."/>
            <person name="Chen Y."/>
            <person name="Cai Q."/>
            <person name="Wang B."/>
            <person name="Liu B."/>
            <person name="Min J."/>
            <person name="Huang Y."/>
            <person name="Wu H."/>
            <person name="Li Z."/>
            <person name="Zhang Y."/>
            <person name="Yin Y."/>
            <person name="Song W."/>
            <person name="Jiang J."/>
            <person name="Jackson S.A."/>
            <person name="Wing R.A."/>
            <person name="Wang J."/>
            <person name="Chen M."/>
        </authorList>
    </citation>
    <scope>NUCLEOTIDE SEQUENCE [LARGE SCALE GENOMIC DNA]</scope>
    <source>
        <strain evidence="9">cv. IRGC 101232</strain>
    </source>
</reference>
<evidence type="ECO:0000256" key="1">
    <source>
        <dbReference type="ARBA" id="ARBA00004323"/>
    </source>
</evidence>
<dbReference type="PANTHER" id="PTHR11062">
    <property type="entry name" value="EXOSTOSIN HEPARAN SULFATE GLYCOSYLTRANSFERASE -RELATED"/>
    <property type="match status" value="1"/>
</dbReference>
<comment type="similarity">
    <text evidence="2">Belongs to the glycosyltransferase 47 family.</text>
</comment>
<evidence type="ECO:0000256" key="5">
    <source>
        <dbReference type="ARBA" id="ARBA00023034"/>
    </source>
</evidence>
<dbReference type="PANTHER" id="PTHR11062:SF56">
    <property type="entry name" value="XYLOGLUCAN GALACTOSYLTRANSFERASE MUR3"/>
    <property type="match status" value="1"/>
</dbReference>
<evidence type="ECO:0000256" key="2">
    <source>
        <dbReference type="ARBA" id="ARBA00010271"/>
    </source>
</evidence>
<dbReference type="Proteomes" id="UP000006038">
    <property type="component" value="Chromosome 3"/>
</dbReference>
<dbReference type="EnsemblPlants" id="OB03G13540.1">
    <property type="protein sequence ID" value="OB03G13540.1"/>
    <property type="gene ID" value="OB03G13540"/>
</dbReference>